<evidence type="ECO:0000256" key="2">
    <source>
        <dbReference type="ARBA" id="ARBA00005992"/>
    </source>
</evidence>
<dbReference type="GO" id="GO:0005576">
    <property type="term" value="C:extracellular region"/>
    <property type="evidence" value="ECO:0007669"/>
    <property type="project" value="TreeGrafter"/>
</dbReference>
<dbReference type="EMBL" id="CP081869">
    <property type="protein sequence ID" value="QZO02386.1"/>
    <property type="molecule type" value="Genomic_DNA"/>
</dbReference>
<evidence type="ECO:0000256" key="3">
    <source>
        <dbReference type="ARBA" id="ARBA00022676"/>
    </source>
</evidence>
<evidence type="ECO:0000256" key="9">
    <source>
        <dbReference type="PROSITE-ProRule" id="PRU01373"/>
    </source>
</evidence>
<keyword evidence="4" id="KW-0808">Transferase</keyword>
<dbReference type="SUPFAM" id="SSF141523">
    <property type="entry name" value="L,D-transpeptidase catalytic domain-like"/>
    <property type="match status" value="1"/>
</dbReference>
<evidence type="ECO:0000256" key="4">
    <source>
        <dbReference type="ARBA" id="ARBA00022679"/>
    </source>
</evidence>
<dbReference type="InterPro" id="IPR005490">
    <property type="entry name" value="LD_TPept_cat_dom"/>
</dbReference>
<dbReference type="AlphaFoldDB" id="A0A9E6UPH9"/>
<name>A0A9E6UPH9_9HYPH</name>
<dbReference type="Proteomes" id="UP000825701">
    <property type="component" value="Chromosome"/>
</dbReference>
<evidence type="ECO:0000259" key="10">
    <source>
        <dbReference type="PROSITE" id="PS52029"/>
    </source>
</evidence>
<dbReference type="CDD" id="cd16913">
    <property type="entry name" value="YkuD_like"/>
    <property type="match status" value="1"/>
</dbReference>
<dbReference type="GO" id="GO:0008360">
    <property type="term" value="P:regulation of cell shape"/>
    <property type="evidence" value="ECO:0007669"/>
    <property type="project" value="UniProtKB-UniRule"/>
</dbReference>
<keyword evidence="5" id="KW-0378">Hydrolase</keyword>
<feature type="active site" description="Proton donor/acceptor" evidence="9">
    <location>
        <position position="116"/>
    </location>
</feature>
<organism evidence="11 12">
    <name type="scientific">Chenggangzhangella methanolivorans</name>
    <dbReference type="NCBI Taxonomy" id="1437009"/>
    <lineage>
        <taxon>Bacteria</taxon>
        <taxon>Pseudomonadati</taxon>
        <taxon>Pseudomonadota</taxon>
        <taxon>Alphaproteobacteria</taxon>
        <taxon>Hyphomicrobiales</taxon>
        <taxon>Methylopilaceae</taxon>
        <taxon>Chenggangzhangella</taxon>
    </lineage>
</organism>
<evidence type="ECO:0000256" key="7">
    <source>
        <dbReference type="ARBA" id="ARBA00022984"/>
    </source>
</evidence>
<evidence type="ECO:0000256" key="5">
    <source>
        <dbReference type="ARBA" id="ARBA00022801"/>
    </source>
</evidence>
<comment type="pathway">
    <text evidence="1 9">Cell wall biogenesis; peptidoglycan biosynthesis.</text>
</comment>
<evidence type="ECO:0000313" key="11">
    <source>
        <dbReference type="EMBL" id="QZO02386.1"/>
    </source>
</evidence>
<feature type="active site" description="Nucleophile" evidence="9">
    <location>
        <position position="132"/>
    </location>
</feature>
<accession>A0A9E6UPH9</accession>
<gene>
    <name evidence="11" type="ORF">K6K41_14625</name>
</gene>
<dbReference type="Gene3D" id="2.40.440.10">
    <property type="entry name" value="L,D-transpeptidase catalytic domain-like"/>
    <property type="match status" value="1"/>
</dbReference>
<comment type="similarity">
    <text evidence="2">Belongs to the YkuD family.</text>
</comment>
<evidence type="ECO:0000256" key="6">
    <source>
        <dbReference type="ARBA" id="ARBA00022960"/>
    </source>
</evidence>
<dbReference type="FunFam" id="2.40.440.10:FF:000002">
    <property type="entry name" value="L,D-transpeptidase ErfK/SrfK"/>
    <property type="match status" value="1"/>
</dbReference>
<evidence type="ECO:0000256" key="8">
    <source>
        <dbReference type="ARBA" id="ARBA00023316"/>
    </source>
</evidence>
<protein>
    <submittedName>
        <fullName evidence="11">L,D-transpeptidase</fullName>
    </submittedName>
</protein>
<dbReference type="InterPro" id="IPR038063">
    <property type="entry name" value="Transpep_catalytic_dom"/>
</dbReference>
<dbReference type="KEGG" id="cmet:K6K41_14625"/>
<keyword evidence="7 9" id="KW-0573">Peptidoglycan synthesis</keyword>
<keyword evidence="8 9" id="KW-0961">Cell wall biogenesis/degradation</keyword>
<dbReference type="PANTHER" id="PTHR30582">
    <property type="entry name" value="L,D-TRANSPEPTIDASE"/>
    <property type="match status" value="1"/>
</dbReference>
<dbReference type="RefSeq" id="WP_261405749.1">
    <property type="nucleotide sequence ID" value="NZ_CP081869.1"/>
</dbReference>
<keyword evidence="12" id="KW-1185">Reference proteome</keyword>
<dbReference type="InterPro" id="IPR050979">
    <property type="entry name" value="LD-transpeptidase"/>
</dbReference>
<dbReference type="GO" id="GO:0071972">
    <property type="term" value="F:peptidoglycan L,D-transpeptidase activity"/>
    <property type="evidence" value="ECO:0007669"/>
    <property type="project" value="TreeGrafter"/>
</dbReference>
<evidence type="ECO:0000256" key="1">
    <source>
        <dbReference type="ARBA" id="ARBA00004752"/>
    </source>
</evidence>
<proteinExistence type="inferred from homology"/>
<sequence>MLGLAFPAAEAAARTPVSFKTDQWAGTIVISHKERALYLVQRGGKALRYRVALGKAGKDWFGTAYVRGKYVKPAWSPPADVLRDKPFLPKVIPGGSPKNPMGPRAILLDRDEIAIHGTNRPSSIGTYASYGCIRMMNADVIDLFDRVEKGTKVVVVP</sequence>
<dbReference type="PANTHER" id="PTHR30582:SF24">
    <property type="entry name" value="L,D-TRANSPEPTIDASE ERFK_SRFK-RELATED"/>
    <property type="match status" value="1"/>
</dbReference>
<reference evidence="11" key="1">
    <citation type="submission" date="2021-08" db="EMBL/GenBank/DDBJ databases">
        <authorList>
            <person name="Zhang H."/>
            <person name="Xu M."/>
            <person name="Yu Z."/>
            <person name="Yang L."/>
            <person name="Cai Y."/>
        </authorList>
    </citation>
    <scope>NUCLEOTIDE SEQUENCE</scope>
    <source>
        <strain evidence="11">CHL1</strain>
    </source>
</reference>
<dbReference type="Pfam" id="PF03734">
    <property type="entry name" value="YkuD"/>
    <property type="match status" value="1"/>
</dbReference>
<keyword evidence="6 9" id="KW-0133">Cell shape</keyword>
<evidence type="ECO:0000313" key="12">
    <source>
        <dbReference type="Proteomes" id="UP000825701"/>
    </source>
</evidence>
<dbReference type="GO" id="GO:0018104">
    <property type="term" value="P:peptidoglycan-protein cross-linking"/>
    <property type="evidence" value="ECO:0007669"/>
    <property type="project" value="TreeGrafter"/>
</dbReference>
<dbReference type="GO" id="GO:0071555">
    <property type="term" value="P:cell wall organization"/>
    <property type="evidence" value="ECO:0007669"/>
    <property type="project" value="UniProtKB-UniRule"/>
</dbReference>
<dbReference type="PROSITE" id="PS52029">
    <property type="entry name" value="LD_TPASE"/>
    <property type="match status" value="1"/>
</dbReference>
<dbReference type="GO" id="GO:0016757">
    <property type="term" value="F:glycosyltransferase activity"/>
    <property type="evidence" value="ECO:0007669"/>
    <property type="project" value="UniProtKB-KW"/>
</dbReference>
<keyword evidence="3" id="KW-0328">Glycosyltransferase</keyword>
<feature type="domain" description="L,D-TPase catalytic" evidence="10">
    <location>
        <begin position="26"/>
        <end position="156"/>
    </location>
</feature>